<proteinExistence type="predicted"/>
<name>A0AAE0MJX9_9PEZI</name>
<evidence type="ECO:0000256" key="4">
    <source>
        <dbReference type="ARBA" id="ARBA00022729"/>
    </source>
</evidence>
<evidence type="ECO:0000313" key="11">
    <source>
        <dbReference type="Proteomes" id="UP001286456"/>
    </source>
</evidence>
<feature type="chain" id="PRO_5042098378" description="Copper acquisition factor BIM1-like domain-containing protein" evidence="8">
    <location>
        <begin position="18"/>
        <end position="211"/>
    </location>
</feature>
<organism evidence="10 11">
    <name type="scientific">Cercophora scortea</name>
    <dbReference type="NCBI Taxonomy" id="314031"/>
    <lineage>
        <taxon>Eukaryota</taxon>
        <taxon>Fungi</taxon>
        <taxon>Dikarya</taxon>
        <taxon>Ascomycota</taxon>
        <taxon>Pezizomycotina</taxon>
        <taxon>Sordariomycetes</taxon>
        <taxon>Sordariomycetidae</taxon>
        <taxon>Sordariales</taxon>
        <taxon>Lasiosphaeriaceae</taxon>
        <taxon>Cercophora</taxon>
    </lineage>
</organism>
<reference evidence="10" key="1">
    <citation type="journal article" date="2023" name="Mol. Phylogenet. Evol.">
        <title>Genome-scale phylogeny and comparative genomics of the fungal order Sordariales.</title>
        <authorList>
            <person name="Hensen N."/>
            <person name="Bonometti L."/>
            <person name="Westerberg I."/>
            <person name="Brannstrom I.O."/>
            <person name="Guillou S."/>
            <person name="Cros-Aarteil S."/>
            <person name="Calhoun S."/>
            <person name="Haridas S."/>
            <person name="Kuo A."/>
            <person name="Mondo S."/>
            <person name="Pangilinan J."/>
            <person name="Riley R."/>
            <person name="LaButti K."/>
            <person name="Andreopoulos B."/>
            <person name="Lipzen A."/>
            <person name="Chen C."/>
            <person name="Yan M."/>
            <person name="Daum C."/>
            <person name="Ng V."/>
            <person name="Clum A."/>
            <person name="Steindorff A."/>
            <person name="Ohm R.A."/>
            <person name="Martin F."/>
            <person name="Silar P."/>
            <person name="Natvig D.O."/>
            <person name="Lalanne C."/>
            <person name="Gautier V."/>
            <person name="Ament-Velasquez S.L."/>
            <person name="Kruys A."/>
            <person name="Hutchinson M.I."/>
            <person name="Powell A.J."/>
            <person name="Barry K."/>
            <person name="Miller A.N."/>
            <person name="Grigoriev I.V."/>
            <person name="Debuchy R."/>
            <person name="Gladieux P."/>
            <person name="Hiltunen Thoren M."/>
            <person name="Johannesson H."/>
        </authorList>
    </citation>
    <scope>NUCLEOTIDE SEQUENCE</scope>
    <source>
        <strain evidence="10">SMH4131-1</strain>
    </source>
</reference>
<evidence type="ECO:0000256" key="1">
    <source>
        <dbReference type="ARBA" id="ARBA00004609"/>
    </source>
</evidence>
<evidence type="ECO:0000256" key="8">
    <source>
        <dbReference type="SAM" id="SignalP"/>
    </source>
</evidence>
<keyword evidence="6" id="KW-0325">Glycoprotein</keyword>
<dbReference type="AlphaFoldDB" id="A0AAE0MJX9"/>
<keyword evidence="3" id="KW-0336">GPI-anchor</keyword>
<evidence type="ECO:0000259" key="9">
    <source>
        <dbReference type="Pfam" id="PF20238"/>
    </source>
</evidence>
<dbReference type="EMBL" id="JAUEPO010000001">
    <property type="protein sequence ID" value="KAK3335237.1"/>
    <property type="molecule type" value="Genomic_DNA"/>
</dbReference>
<feature type="domain" description="Copper acquisition factor BIM1-like" evidence="9">
    <location>
        <begin position="17"/>
        <end position="162"/>
    </location>
</feature>
<dbReference type="InterPro" id="IPR046936">
    <property type="entry name" value="BIM1-like"/>
</dbReference>
<keyword evidence="2" id="KW-1003">Cell membrane</keyword>
<dbReference type="Proteomes" id="UP001286456">
    <property type="component" value="Unassembled WGS sequence"/>
</dbReference>
<evidence type="ECO:0000256" key="2">
    <source>
        <dbReference type="ARBA" id="ARBA00022475"/>
    </source>
</evidence>
<accession>A0AAE0MJX9</accession>
<dbReference type="GO" id="GO:0098552">
    <property type="term" value="C:side of membrane"/>
    <property type="evidence" value="ECO:0007669"/>
    <property type="project" value="UniProtKB-KW"/>
</dbReference>
<evidence type="ECO:0000313" key="10">
    <source>
        <dbReference type="EMBL" id="KAK3335237.1"/>
    </source>
</evidence>
<keyword evidence="4 8" id="KW-0732">Signal</keyword>
<dbReference type="PANTHER" id="PTHR34992:SF2">
    <property type="entry name" value="COPPER ACQUISITION FACTOR BIM1-LIKE DOMAIN-CONTAINING PROTEIN"/>
    <property type="match status" value="1"/>
</dbReference>
<sequence>MAVKAIILLALAHLTTAHFGIEYPTWRANTLLANTTYSQWVYPCAGVPSNLTDSPRTDWPIAGGSVKLDLHHKWTYVYLNLGLGSQVTNFNYSLTPEFWNVTGNGTLCVPKLSLPADLTPADGTNATIQVVTSGASGSALYNCADITFRTGASALSSGECATDAGITYVPIKQQTTNSSATTTTPKGNGAATAGVNLAALSVAMGMAVLFA</sequence>
<dbReference type="InterPro" id="IPR046530">
    <property type="entry name" value="BIM1-like_dom"/>
</dbReference>
<comment type="caution">
    <text evidence="10">The sequence shown here is derived from an EMBL/GenBank/DDBJ whole genome shotgun (WGS) entry which is preliminary data.</text>
</comment>
<keyword evidence="11" id="KW-1185">Reference proteome</keyword>
<keyword evidence="5" id="KW-0472">Membrane</keyword>
<protein>
    <recommendedName>
        <fullName evidence="9">Copper acquisition factor BIM1-like domain-containing protein</fullName>
    </recommendedName>
</protein>
<comment type="subcellular location">
    <subcellularLocation>
        <location evidence="1">Cell membrane</location>
        <topology evidence="1">Lipid-anchor</topology>
        <topology evidence="1">GPI-anchor</topology>
    </subcellularLocation>
</comment>
<dbReference type="CDD" id="cd21176">
    <property type="entry name" value="LPMO_auxiliary-like"/>
    <property type="match status" value="1"/>
</dbReference>
<gene>
    <name evidence="10" type="ORF">B0T19DRAFT_452117</name>
</gene>
<dbReference type="Pfam" id="PF20238">
    <property type="entry name" value="BIM1-like_dom"/>
    <property type="match status" value="1"/>
</dbReference>
<dbReference type="GO" id="GO:0005886">
    <property type="term" value="C:plasma membrane"/>
    <property type="evidence" value="ECO:0007669"/>
    <property type="project" value="UniProtKB-SubCell"/>
</dbReference>
<evidence type="ECO:0000256" key="7">
    <source>
        <dbReference type="ARBA" id="ARBA00023288"/>
    </source>
</evidence>
<reference evidence="10" key="2">
    <citation type="submission" date="2023-06" db="EMBL/GenBank/DDBJ databases">
        <authorList>
            <consortium name="Lawrence Berkeley National Laboratory"/>
            <person name="Haridas S."/>
            <person name="Hensen N."/>
            <person name="Bonometti L."/>
            <person name="Westerberg I."/>
            <person name="Brannstrom I.O."/>
            <person name="Guillou S."/>
            <person name="Cros-Aarteil S."/>
            <person name="Calhoun S."/>
            <person name="Kuo A."/>
            <person name="Mondo S."/>
            <person name="Pangilinan J."/>
            <person name="Riley R."/>
            <person name="Labutti K."/>
            <person name="Andreopoulos B."/>
            <person name="Lipzen A."/>
            <person name="Chen C."/>
            <person name="Yanf M."/>
            <person name="Daum C."/>
            <person name="Ng V."/>
            <person name="Clum A."/>
            <person name="Steindorff A."/>
            <person name="Ohm R."/>
            <person name="Martin F."/>
            <person name="Silar P."/>
            <person name="Natvig D."/>
            <person name="Lalanne C."/>
            <person name="Gautier V."/>
            <person name="Ament-Velasquez S.L."/>
            <person name="Kruys A."/>
            <person name="Hutchinson M.I."/>
            <person name="Powell A.J."/>
            <person name="Barry K."/>
            <person name="Miller A.N."/>
            <person name="Grigoriev I.V."/>
            <person name="Debuchy R."/>
            <person name="Gladieux P."/>
            <person name="Thoren M.H."/>
            <person name="Johannesson H."/>
        </authorList>
    </citation>
    <scope>NUCLEOTIDE SEQUENCE</scope>
    <source>
        <strain evidence="10">SMH4131-1</strain>
    </source>
</reference>
<keyword evidence="7" id="KW-0449">Lipoprotein</keyword>
<dbReference type="PANTHER" id="PTHR34992">
    <property type="entry name" value="HYPHAL ANASTAMOSIS-7 PROTEIN"/>
    <property type="match status" value="1"/>
</dbReference>
<feature type="signal peptide" evidence="8">
    <location>
        <begin position="1"/>
        <end position="17"/>
    </location>
</feature>
<evidence type="ECO:0000256" key="3">
    <source>
        <dbReference type="ARBA" id="ARBA00022622"/>
    </source>
</evidence>
<evidence type="ECO:0000256" key="5">
    <source>
        <dbReference type="ARBA" id="ARBA00023136"/>
    </source>
</evidence>
<evidence type="ECO:0000256" key="6">
    <source>
        <dbReference type="ARBA" id="ARBA00023180"/>
    </source>
</evidence>